<evidence type="ECO:0000256" key="2">
    <source>
        <dbReference type="ARBA" id="ARBA00022527"/>
    </source>
</evidence>
<dbReference type="InterPro" id="IPR000719">
    <property type="entry name" value="Prot_kinase_dom"/>
</dbReference>
<reference evidence="11 12" key="1">
    <citation type="submission" date="2017-10" db="EMBL/GenBank/DDBJ databases">
        <title>Comparative genomics in systemic dimorphic fungi from Ajellomycetaceae.</title>
        <authorList>
            <person name="Munoz J.F."/>
            <person name="Mcewen J.G."/>
            <person name="Clay O.K."/>
            <person name="Cuomo C.A."/>
        </authorList>
    </citation>
    <scope>NUCLEOTIDE SEQUENCE [LARGE SCALE GENOMIC DNA]</scope>
    <source>
        <strain evidence="11 12">UAMH4076</strain>
    </source>
</reference>
<evidence type="ECO:0000259" key="10">
    <source>
        <dbReference type="PROSITE" id="PS50011"/>
    </source>
</evidence>
<dbReference type="Pfam" id="PF00069">
    <property type="entry name" value="Pkinase"/>
    <property type="match status" value="1"/>
</dbReference>
<dbReference type="InterPro" id="IPR017441">
    <property type="entry name" value="Protein_kinase_ATP_BS"/>
</dbReference>
<dbReference type="EC" id="2.7.11.1" evidence="1"/>
<dbReference type="PANTHER" id="PTHR47634">
    <property type="entry name" value="PROTEIN KINASE DOMAIN-CONTAINING PROTEIN-RELATED"/>
    <property type="match status" value="1"/>
</dbReference>
<keyword evidence="3" id="KW-0808">Transferase</keyword>
<protein>
    <recommendedName>
        <fullName evidence="1">non-specific serine/threonine protein kinase</fullName>
        <ecNumber evidence="1">2.7.11.1</ecNumber>
    </recommendedName>
</protein>
<evidence type="ECO:0000256" key="7">
    <source>
        <dbReference type="ARBA" id="ARBA00047899"/>
    </source>
</evidence>
<feature type="binding site" evidence="9">
    <location>
        <position position="122"/>
    </location>
    <ligand>
        <name>ATP</name>
        <dbReference type="ChEBI" id="CHEBI:30616"/>
    </ligand>
</feature>
<evidence type="ECO:0000256" key="5">
    <source>
        <dbReference type="ARBA" id="ARBA00022777"/>
    </source>
</evidence>
<keyword evidence="5 11" id="KW-0418">Kinase</keyword>
<dbReference type="GO" id="GO:0005634">
    <property type="term" value="C:nucleus"/>
    <property type="evidence" value="ECO:0007669"/>
    <property type="project" value="TreeGrafter"/>
</dbReference>
<evidence type="ECO:0000256" key="3">
    <source>
        <dbReference type="ARBA" id="ARBA00022679"/>
    </source>
</evidence>
<dbReference type="InterPro" id="IPR011009">
    <property type="entry name" value="Kinase-like_dom_sf"/>
</dbReference>
<keyword evidence="6 9" id="KW-0067">ATP-binding</keyword>
<evidence type="ECO:0000313" key="12">
    <source>
        <dbReference type="Proteomes" id="UP000226031"/>
    </source>
</evidence>
<organism evidence="11 12">
    <name type="scientific">[Emmonsia] crescens</name>
    <dbReference type="NCBI Taxonomy" id="73230"/>
    <lineage>
        <taxon>Eukaryota</taxon>
        <taxon>Fungi</taxon>
        <taxon>Dikarya</taxon>
        <taxon>Ascomycota</taxon>
        <taxon>Pezizomycotina</taxon>
        <taxon>Eurotiomycetes</taxon>
        <taxon>Eurotiomycetidae</taxon>
        <taxon>Onygenales</taxon>
        <taxon>Ajellomycetaceae</taxon>
        <taxon>Emergomyces</taxon>
    </lineage>
</organism>
<evidence type="ECO:0000256" key="1">
    <source>
        <dbReference type="ARBA" id="ARBA00012513"/>
    </source>
</evidence>
<dbReference type="Proteomes" id="UP000226031">
    <property type="component" value="Unassembled WGS sequence"/>
</dbReference>
<dbReference type="Gene3D" id="3.30.200.20">
    <property type="entry name" value="Phosphorylase Kinase, domain 1"/>
    <property type="match status" value="1"/>
</dbReference>
<dbReference type="GO" id="GO:0005737">
    <property type="term" value="C:cytoplasm"/>
    <property type="evidence" value="ECO:0007669"/>
    <property type="project" value="TreeGrafter"/>
</dbReference>
<accession>A0A2B7ZCH1</accession>
<evidence type="ECO:0000256" key="9">
    <source>
        <dbReference type="PROSITE-ProRule" id="PRU10141"/>
    </source>
</evidence>
<dbReference type="InterPro" id="IPR051334">
    <property type="entry name" value="SRPK"/>
</dbReference>
<keyword evidence="4 9" id="KW-0547">Nucleotide-binding</keyword>
<dbReference type="SUPFAM" id="SSF56112">
    <property type="entry name" value="Protein kinase-like (PK-like)"/>
    <property type="match status" value="1"/>
</dbReference>
<dbReference type="GO" id="GO:0005524">
    <property type="term" value="F:ATP binding"/>
    <property type="evidence" value="ECO:0007669"/>
    <property type="project" value="UniProtKB-UniRule"/>
</dbReference>
<keyword evidence="12" id="KW-1185">Reference proteome</keyword>
<dbReference type="EMBL" id="PDND01000143">
    <property type="protein sequence ID" value="PGH31060.1"/>
    <property type="molecule type" value="Genomic_DNA"/>
</dbReference>
<comment type="catalytic activity">
    <reaction evidence="7">
        <text>L-threonyl-[protein] + ATP = O-phospho-L-threonyl-[protein] + ADP + H(+)</text>
        <dbReference type="Rhea" id="RHEA:46608"/>
        <dbReference type="Rhea" id="RHEA-COMP:11060"/>
        <dbReference type="Rhea" id="RHEA-COMP:11605"/>
        <dbReference type="ChEBI" id="CHEBI:15378"/>
        <dbReference type="ChEBI" id="CHEBI:30013"/>
        <dbReference type="ChEBI" id="CHEBI:30616"/>
        <dbReference type="ChEBI" id="CHEBI:61977"/>
        <dbReference type="ChEBI" id="CHEBI:456216"/>
        <dbReference type="EC" id="2.7.11.1"/>
    </reaction>
</comment>
<dbReference type="VEuPathDB" id="FungiDB:EMCG_05949"/>
<dbReference type="GO" id="GO:0050684">
    <property type="term" value="P:regulation of mRNA processing"/>
    <property type="evidence" value="ECO:0007669"/>
    <property type="project" value="TreeGrafter"/>
</dbReference>
<evidence type="ECO:0000256" key="4">
    <source>
        <dbReference type="ARBA" id="ARBA00022741"/>
    </source>
</evidence>
<comment type="caution">
    <text evidence="11">The sequence shown here is derived from an EMBL/GenBank/DDBJ whole genome shotgun (WGS) entry which is preliminary data.</text>
</comment>
<feature type="domain" description="Protein kinase" evidence="10">
    <location>
        <begin position="93"/>
        <end position="432"/>
    </location>
</feature>
<dbReference type="PROSITE" id="PS50011">
    <property type="entry name" value="PROTEIN_KINASE_DOM"/>
    <property type="match status" value="1"/>
</dbReference>
<evidence type="ECO:0000256" key="8">
    <source>
        <dbReference type="ARBA" id="ARBA00048679"/>
    </source>
</evidence>
<dbReference type="GO" id="GO:0004674">
    <property type="term" value="F:protein serine/threonine kinase activity"/>
    <property type="evidence" value="ECO:0007669"/>
    <property type="project" value="UniProtKB-KW"/>
</dbReference>
<sequence length="442" mass="50843">MTAKLSLAYLYVRSAFSRSRPCLSLRSAVPHYSQRFNGTRRMTFSQLISPLTFPSSGFDLTDASENIEEETLPTYKAKKYYPAQIGEIFNNRYQIVGKLGYGVTSTVWLCRDLHEPRHVALKLCVSSSKPNHEIRIYSHLNSVQSQSGHPGKNLFRQLYDSFEVIGPDGTHVCLVQQPLGLSLEQMLDLRPTGTLAIQLLKPPLRQILGGLDFLHSSNIVHTDLQSRNMLLEIDDPNVFSVFEEAELKHPAPRKVLGDRVIYKSRRIPRTRCLPIITDFGEARFSDEDHRGQDIMPDVYRAPEVILKMNWDNKVDIWSIAMVFWDLVAGRTLFQARNDQRLLDDTLHLAEMVAIMGPPPREFLERSEMSSIWWDKNGQWRGFAPIPDISLERLAEDLEGENKKGFLEFLQRILCWMPEERPTAEELVFDPWLMEGLNLRKTT</sequence>
<dbReference type="Gene3D" id="1.10.510.10">
    <property type="entry name" value="Transferase(Phosphotransferase) domain 1"/>
    <property type="match status" value="1"/>
</dbReference>
<keyword evidence="2" id="KW-0723">Serine/threonine-protein kinase</keyword>
<dbReference type="SMART" id="SM00220">
    <property type="entry name" value="S_TKc"/>
    <property type="match status" value="1"/>
</dbReference>
<evidence type="ECO:0000313" key="11">
    <source>
        <dbReference type="EMBL" id="PGH31060.1"/>
    </source>
</evidence>
<proteinExistence type="predicted"/>
<dbReference type="GO" id="GO:0000245">
    <property type="term" value="P:spliceosomal complex assembly"/>
    <property type="evidence" value="ECO:0007669"/>
    <property type="project" value="TreeGrafter"/>
</dbReference>
<dbReference type="STRING" id="73230.A0A2B7ZCH1"/>
<evidence type="ECO:0000256" key="6">
    <source>
        <dbReference type="ARBA" id="ARBA00022840"/>
    </source>
</evidence>
<dbReference type="PROSITE" id="PS00107">
    <property type="entry name" value="PROTEIN_KINASE_ATP"/>
    <property type="match status" value="1"/>
</dbReference>
<comment type="catalytic activity">
    <reaction evidence="8">
        <text>L-seryl-[protein] + ATP = O-phospho-L-seryl-[protein] + ADP + H(+)</text>
        <dbReference type="Rhea" id="RHEA:17989"/>
        <dbReference type="Rhea" id="RHEA-COMP:9863"/>
        <dbReference type="Rhea" id="RHEA-COMP:11604"/>
        <dbReference type="ChEBI" id="CHEBI:15378"/>
        <dbReference type="ChEBI" id="CHEBI:29999"/>
        <dbReference type="ChEBI" id="CHEBI:30616"/>
        <dbReference type="ChEBI" id="CHEBI:83421"/>
        <dbReference type="ChEBI" id="CHEBI:456216"/>
        <dbReference type="EC" id="2.7.11.1"/>
    </reaction>
</comment>
<name>A0A2B7ZCH1_9EURO</name>
<gene>
    <name evidence="11" type="ORF">GX50_06168</name>
</gene>
<dbReference type="AlphaFoldDB" id="A0A2B7ZCH1"/>
<dbReference type="PANTHER" id="PTHR47634:SF9">
    <property type="entry name" value="PROTEIN KINASE DOMAIN-CONTAINING PROTEIN-RELATED"/>
    <property type="match status" value="1"/>
</dbReference>